<gene>
    <name evidence="2" type="ORF">ENQ87_13720</name>
</gene>
<proteinExistence type="predicted"/>
<sequence>MTALDRIRDAWGAMESRTRLRWGYGIITVLALAVALSAVHDRIALLEKKRIRREADLVEMMELKHRFLEARTVSQRLANRLAATRPDDTPARIVEETGIKGKSTRITPVKGEERAGFLEEAAEVKIEGLTANEAVNLLHRLEKGPRPVVVKKALLRTRFDDPARLDLTLTVALLRQAPGAR</sequence>
<evidence type="ECO:0000256" key="1">
    <source>
        <dbReference type="SAM" id="Phobius"/>
    </source>
</evidence>
<comment type="caution">
    <text evidence="2">The sequence shown here is derived from an EMBL/GenBank/DDBJ whole genome shotgun (WGS) entry which is preliminary data.</text>
</comment>
<evidence type="ECO:0000313" key="2">
    <source>
        <dbReference type="EMBL" id="HEN43402.1"/>
    </source>
</evidence>
<keyword evidence="1" id="KW-1133">Transmembrane helix</keyword>
<name>A0A831UFI4_GEOME</name>
<accession>A0A831UFI4</accession>
<protein>
    <submittedName>
        <fullName evidence="2">General secretion pathway protein GspM</fullName>
    </submittedName>
</protein>
<organism evidence="2">
    <name type="scientific">Geobacter metallireducens</name>
    <dbReference type="NCBI Taxonomy" id="28232"/>
    <lineage>
        <taxon>Bacteria</taxon>
        <taxon>Pseudomonadati</taxon>
        <taxon>Thermodesulfobacteriota</taxon>
        <taxon>Desulfuromonadia</taxon>
        <taxon>Geobacterales</taxon>
        <taxon>Geobacteraceae</taxon>
        <taxon>Geobacter</taxon>
    </lineage>
</organism>
<dbReference type="EMBL" id="DSOV01000061">
    <property type="protein sequence ID" value="HEN43402.1"/>
    <property type="molecule type" value="Genomic_DNA"/>
</dbReference>
<reference evidence="2" key="1">
    <citation type="journal article" date="2020" name="mSystems">
        <title>Genome- and Community-Level Interaction Insights into Carbon Utilization and Element Cycling Functions of Hydrothermarchaeota in Hydrothermal Sediment.</title>
        <authorList>
            <person name="Zhou Z."/>
            <person name="Liu Y."/>
            <person name="Xu W."/>
            <person name="Pan J."/>
            <person name="Luo Z.H."/>
            <person name="Li M."/>
        </authorList>
    </citation>
    <scope>NUCLEOTIDE SEQUENCE [LARGE SCALE GENOMIC DNA]</scope>
    <source>
        <strain evidence="2">SpSt-349</strain>
    </source>
</reference>
<dbReference type="AlphaFoldDB" id="A0A831UFI4"/>
<keyword evidence="1" id="KW-0812">Transmembrane</keyword>
<keyword evidence="1" id="KW-0472">Membrane</keyword>
<feature type="transmembrane region" description="Helical" evidence="1">
    <location>
        <begin position="22"/>
        <end position="43"/>
    </location>
</feature>